<organism evidence="2 3">
    <name type="scientific">Lyophyllum shimeji</name>
    <name type="common">Hon-shimeji</name>
    <name type="synonym">Tricholoma shimeji</name>
    <dbReference type="NCBI Taxonomy" id="47721"/>
    <lineage>
        <taxon>Eukaryota</taxon>
        <taxon>Fungi</taxon>
        <taxon>Dikarya</taxon>
        <taxon>Basidiomycota</taxon>
        <taxon>Agaricomycotina</taxon>
        <taxon>Agaricomycetes</taxon>
        <taxon>Agaricomycetidae</taxon>
        <taxon>Agaricales</taxon>
        <taxon>Tricholomatineae</taxon>
        <taxon>Lyophyllaceae</taxon>
        <taxon>Lyophyllum</taxon>
    </lineage>
</organism>
<feature type="compositionally biased region" description="Basic and acidic residues" evidence="1">
    <location>
        <begin position="296"/>
        <end position="309"/>
    </location>
</feature>
<comment type="caution">
    <text evidence="2">The sequence shown here is derived from an EMBL/GenBank/DDBJ whole genome shotgun (WGS) entry which is preliminary data.</text>
</comment>
<dbReference type="EMBL" id="BRPK01000013">
    <property type="protein sequence ID" value="GLB43228.1"/>
    <property type="molecule type" value="Genomic_DNA"/>
</dbReference>
<reference evidence="2" key="1">
    <citation type="submission" date="2022-07" db="EMBL/GenBank/DDBJ databases">
        <title>The genome of Lyophyllum shimeji provides insight into the initial evolution of ectomycorrhizal fungal genome.</title>
        <authorList>
            <person name="Kobayashi Y."/>
            <person name="Shibata T."/>
            <person name="Hirakawa H."/>
            <person name="Shigenobu S."/>
            <person name="Nishiyama T."/>
            <person name="Yamada A."/>
            <person name="Hasebe M."/>
            <person name="Kawaguchi M."/>
        </authorList>
    </citation>
    <scope>NUCLEOTIDE SEQUENCE</scope>
    <source>
        <strain evidence="2">AT787</strain>
    </source>
</reference>
<dbReference type="AlphaFoldDB" id="A0A9P3PWE9"/>
<name>A0A9P3PWE9_LYOSH</name>
<keyword evidence="3" id="KW-1185">Reference proteome</keyword>
<evidence type="ECO:0000313" key="3">
    <source>
        <dbReference type="Proteomes" id="UP001063166"/>
    </source>
</evidence>
<accession>A0A9P3PWE9</accession>
<evidence type="ECO:0000313" key="2">
    <source>
        <dbReference type="EMBL" id="GLB43228.1"/>
    </source>
</evidence>
<feature type="compositionally biased region" description="Basic and acidic residues" evidence="1">
    <location>
        <begin position="280"/>
        <end position="289"/>
    </location>
</feature>
<gene>
    <name evidence="2" type="ORF">LshimejAT787_1301290</name>
</gene>
<evidence type="ECO:0000256" key="1">
    <source>
        <dbReference type="SAM" id="MobiDB-lite"/>
    </source>
</evidence>
<dbReference type="Proteomes" id="UP001063166">
    <property type="component" value="Unassembled WGS sequence"/>
</dbReference>
<proteinExistence type="predicted"/>
<sequence>MIVRQVQPHVILSRACCSESIAPRVRRPSIWSARCAITVSRIGTRSSGAEEDRNVQCLLGFGCKCLTSCAAKGDRRRKVITSRWHLLHLLKVLANNLLAIMESGTMHPNSQEFQHKRLKPEGVLRRKRWGLAGQTPRHPTLHPAEHLTADLDTQVSVTPHPEDTLVVPRPREYAKYITADDAYAHATAKEDAIKEALAGLQYEGGYSLHAGFNEDMLHCGQRQEEIYVVLDERVSNEVAVALGDIFAPYPGVVYTPEGAYNIRADNPKLQSVLHGENMEERKAAREAVAKPDTIPEQEREPEGAKRTSEGGEDVQAIRIPFRSTVFLKSSETSNEKATELSATSCLELLINKNPKSNSPPPGSKWSGAWMSVELTTLDISARRSCSELRSNYTLALCQICLMSTLTPASVLRSTPFMMHVEDTVKPQAQPSVARTIWRTLAGCITLCFGLTKNPAVTVGAERTRHCWDIYSQLVGAGSEDHGEGTAWTYLHNGSAGTELKGVAAERVELEPKPKLLMGYTVSKDHEVEVEVVVHWSLNAARSRQTLQPAFAFVPATKTEGKGRARIPAFMNFLHHTSVVVDLGNVRLDGQPREGAGEVEGGNRPG</sequence>
<feature type="region of interest" description="Disordered" evidence="1">
    <location>
        <begin position="280"/>
        <end position="313"/>
    </location>
</feature>
<protein>
    <submittedName>
        <fullName evidence="2">Uncharacterized protein</fullName>
    </submittedName>
</protein>
<dbReference type="OrthoDB" id="3061174at2759"/>